<keyword evidence="5 7" id="KW-1133">Transmembrane helix</keyword>
<dbReference type="AlphaFoldDB" id="A0A8S1HNF9"/>
<dbReference type="PANTHER" id="PTHR43840:SF17">
    <property type="entry name" value="CATION EFFLUX PROTEIN CYTOPLASMIC DOMAIN-CONTAINING PROTEIN"/>
    <property type="match status" value="1"/>
</dbReference>
<dbReference type="EMBL" id="CAJGYM010000078">
    <property type="protein sequence ID" value="CAD6196752.1"/>
    <property type="molecule type" value="Genomic_DNA"/>
</dbReference>
<dbReference type="SUPFAM" id="SSF160240">
    <property type="entry name" value="Cation efflux protein cytoplasmic domain-like"/>
    <property type="match status" value="1"/>
</dbReference>
<dbReference type="OrthoDB" id="78296at2759"/>
<reference evidence="10" key="1">
    <citation type="submission" date="2020-10" db="EMBL/GenBank/DDBJ databases">
        <authorList>
            <person name="Kikuchi T."/>
        </authorList>
    </citation>
    <scope>NUCLEOTIDE SEQUENCE</scope>
    <source>
        <strain evidence="10">NKZ352</strain>
    </source>
</reference>
<evidence type="ECO:0000313" key="11">
    <source>
        <dbReference type="Proteomes" id="UP000835052"/>
    </source>
</evidence>
<comment type="subcellular location">
    <subcellularLocation>
        <location evidence="1">Membrane</location>
        <topology evidence="1">Multi-pass membrane protein</topology>
    </subcellularLocation>
</comment>
<feature type="domain" description="Cation efflux protein cytoplasmic" evidence="9">
    <location>
        <begin position="267"/>
        <end position="341"/>
    </location>
</feature>
<dbReference type="Gene3D" id="3.30.70.1350">
    <property type="entry name" value="Cation efflux protein, cytoplasmic domain"/>
    <property type="match status" value="1"/>
</dbReference>
<dbReference type="InterPro" id="IPR002524">
    <property type="entry name" value="Cation_efflux"/>
</dbReference>
<feature type="transmembrane region" description="Helical" evidence="7">
    <location>
        <begin position="213"/>
        <end position="230"/>
    </location>
</feature>
<dbReference type="InterPro" id="IPR036837">
    <property type="entry name" value="Cation_efflux_CTD_sf"/>
</dbReference>
<protein>
    <recommendedName>
        <fullName evidence="12">Cation efflux protein cytoplasmic domain-containing protein</fullName>
    </recommendedName>
</protein>
<dbReference type="GO" id="GO:0008324">
    <property type="term" value="F:monoatomic cation transmembrane transporter activity"/>
    <property type="evidence" value="ECO:0007669"/>
    <property type="project" value="InterPro"/>
</dbReference>
<evidence type="ECO:0000256" key="2">
    <source>
        <dbReference type="ARBA" id="ARBA00008873"/>
    </source>
</evidence>
<comment type="caution">
    <text evidence="10">The sequence shown here is derived from an EMBL/GenBank/DDBJ whole genome shotgun (WGS) entry which is preliminary data.</text>
</comment>
<dbReference type="InterPro" id="IPR050291">
    <property type="entry name" value="CDF_Transporter"/>
</dbReference>
<evidence type="ECO:0008006" key="12">
    <source>
        <dbReference type="Google" id="ProtNLM"/>
    </source>
</evidence>
<evidence type="ECO:0000256" key="3">
    <source>
        <dbReference type="ARBA" id="ARBA00022448"/>
    </source>
</evidence>
<name>A0A8S1HNF9_9PELO</name>
<accession>A0A8S1HNF9</accession>
<evidence type="ECO:0000259" key="8">
    <source>
        <dbReference type="Pfam" id="PF01545"/>
    </source>
</evidence>
<evidence type="ECO:0000259" key="9">
    <source>
        <dbReference type="Pfam" id="PF16916"/>
    </source>
</evidence>
<keyword evidence="3" id="KW-0813">Transport</keyword>
<dbReference type="InterPro" id="IPR027469">
    <property type="entry name" value="Cation_efflux_TMD_sf"/>
</dbReference>
<evidence type="ECO:0000256" key="1">
    <source>
        <dbReference type="ARBA" id="ARBA00004141"/>
    </source>
</evidence>
<dbReference type="Gene3D" id="1.20.1510.10">
    <property type="entry name" value="Cation efflux protein transmembrane domain"/>
    <property type="match status" value="1"/>
</dbReference>
<feature type="transmembrane region" description="Helical" evidence="7">
    <location>
        <begin position="236"/>
        <end position="254"/>
    </location>
</feature>
<feature type="transmembrane region" description="Helical" evidence="7">
    <location>
        <begin position="175"/>
        <end position="193"/>
    </location>
</feature>
<comment type="similarity">
    <text evidence="2">Belongs to the cation diffusion facilitator (CDF) transporter (TC 2.A.4) family. SLC30A subfamily.</text>
</comment>
<dbReference type="Pfam" id="PF01545">
    <property type="entry name" value="Cation_efflux"/>
    <property type="match status" value="1"/>
</dbReference>
<dbReference type="GO" id="GO:0016020">
    <property type="term" value="C:membrane"/>
    <property type="evidence" value="ECO:0007669"/>
    <property type="project" value="UniProtKB-SubCell"/>
</dbReference>
<keyword evidence="11" id="KW-1185">Reference proteome</keyword>
<dbReference type="InterPro" id="IPR027470">
    <property type="entry name" value="Cation_efflux_CTD"/>
</dbReference>
<evidence type="ECO:0000256" key="6">
    <source>
        <dbReference type="ARBA" id="ARBA00023136"/>
    </source>
</evidence>
<organism evidence="10 11">
    <name type="scientific">Caenorhabditis auriculariae</name>
    <dbReference type="NCBI Taxonomy" id="2777116"/>
    <lineage>
        <taxon>Eukaryota</taxon>
        <taxon>Metazoa</taxon>
        <taxon>Ecdysozoa</taxon>
        <taxon>Nematoda</taxon>
        <taxon>Chromadorea</taxon>
        <taxon>Rhabditida</taxon>
        <taxon>Rhabditina</taxon>
        <taxon>Rhabditomorpha</taxon>
        <taxon>Rhabditoidea</taxon>
        <taxon>Rhabditidae</taxon>
        <taxon>Peloderinae</taxon>
        <taxon>Caenorhabditis</taxon>
    </lineage>
</organism>
<keyword evidence="6 7" id="KW-0472">Membrane</keyword>
<sequence>MSEKQPLLPTAKKLKSTNGCWWTRWKRKRAKKKYYRHLDSLLKLYEQDSYAICGKKKEPQKKDDPYENLLDRVSLLLKLILVASKLSASYLSNSLAITSVFVDSLMDVCSEAILGVCMWLIENIDTFSYPRGRARLTTIGVILSSIVLGVANMAILMRSISDIVTGTIDPSLENLSLFIILGGLALNGILMVLCYRKGSEATKVLAMDARNDMVNSLVGLTAAVIANNFWIYADPLGAVIVCGLIAISWFRYATKYIPKLVGIRVERETLSRILKIAIEHDDRIRCVDHIMVYHTGVDALVELDVVLDDDMPLKISHDVTHPLEKKLCRLDFVEKAFVHCDYRCDGDSKFPPASNHHFFLLFGSTVIEPRQ</sequence>
<dbReference type="NCBIfam" id="TIGR01297">
    <property type="entry name" value="CDF"/>
    <property type="match status" value="1"/>
</dbReference>
<evidence type="ECO:0000313" key="10">
    <source>
        <dbReference type="EMBL" id="CAD6196752.1"/>
    </source>
</evidence>
<dbReference type="InterPro" id="IPR058533">
    <property type="entry name" value="Cation_efflux_TM"/>
</dbReference>
<dbReference type="Pfam" id="PF16916">
    <property type="entry name" value="ZT_dimer"/>
    <property type="match status" value="1"/>
</dbReference>
<keyword evidence="4 7" id="KW-0812">Transmembrane</keyword>
<feature type="transmembrane region" description="Helical" evidence="7">
    <location>
        <begin position="136"/>
        <end position="155"/>
    </location>
</feature>
<evidence type="ECO:0000256" key="7">
    <source>
        <dbReference type="SAM" id="Phobius"/>
    </source>
</evidence>
<dbReference type="PANTHER" id="PTHR43840">
    <property type="entry name" value="MITOCHONDRIAL METAL TRANSPORTER 1-RELATED"/>
    <property type="match status" value="1"/>
</dbReference>
<dbReference type="SUPFAM" id="SSF161111">
    <property type="entry name" value="Cation efflux protein transmembrane domain-like"/>
    <property type="match status" value="1"/>
</dbReference>
<evidence type="ECO:0000256" key="4">
    <source>
        <dbReference type="ARBA" id="ARBA00022692"/>
    </source>
</evidence>
<feature type="domain" description="Cation efflux protein transmembrane" evidence="8">
    <location>
        <begin position="73"/>
        <end position="260"/>
    </location>
</feature>
<proteinExistence type="inferred from homology"/>
<gene>
    <name evidence="10" type="ORF">CAUJ_LOCUS12664</name>
</gene>
<dbReference type="Proteomes" id="UP000835052">
    <property type="component" value="Unassembled WGS sequence"/>
</dbReference>
<evidence type="ECO:0000256" key="5">
    <source>
        <dbReference type="ARBA" id="ARBA00022989"/>
    </source>
</evidence>